<dbReference type="InterPro" id="IPR014755">
    <property type="entry name" value="Cu-Rt/internalin_Ig-like"/>
</dbReference>
<feature type="domain" description="DUF4082" evidence="4">
    <location>
        <begin position="872"/>
        <end position="1017"/>
    </location>
</feature>
<dbReference type="InterPro" id="IPR013783">
    <property type="entry name" value="Ig-like_fold"/>
</dbReference>
<dbReference type="Pfam" id="PF13313">
    <property type="entry name" value="DUF4082"/>
    <property type="match status" value="2"/>
</dbReference>
<evidence type="ECO:0000259" key="4">
    <source>
        <dbReference type="Pfam" id="PF13313"/>
    </source>
</evidence>
<feature type="domain" description="Bacterial Ig-like" evidence="5">
    <location>
        <begin position="493"/>
        <end position="578"/>
    </location>
</feature>
<evidence type="ECO:0008006" key="8">
    <source>
        <dbReference type="Google" id="ProtNLM"/>
    </source>
</evidence>
<dbReference type="Gene3D" id="2.60.40.10">
    <property type="entry name" value="Immunoglobulins"/>
    <property type="match status" value="2"/>
</dbReference>
<keyword evidence="7" id="KW-1185">Reference proteome</keyword>
<dbReference type="Pfam" id="PF16640">
    <property type="entry name" value="Big_3_5"/>
    <property type="match status" value="2"/>
</dbReference>
<evidence type="ECO:0000259" key="3">
    <source>
        <dbReference type="Pfam" id="PF13205"/>
    </source>
</evidence>
<dbReference type="Pfam" id="PF13205">
    <property type="entry name" value="Big_5"/>
    <property type="match status" value="1"/>
</dbReference>
<gene>
    <name evidence="6" type="ORF">GCM10009839_64990</name>
</gene>
<feature type="domain" description="Bacterial Ig-like" evidence="5">
    <location>
        <begin position="390"/>
        <end position="483"/>
    </location>
</feature>
<protein>
    <recommendedName>
        <fullName evidence="8">DUF4082 domain-containing protein</fullName>
    </recommendedName>
</protein>
<accession>A0ABN2V2P4</accession>
<dbReference type="InterPro" id="IPR025141">
    <property type="entry name" value="DUF4082"/>
</dbReference>
<reference evidence="6 7" key="1">
    <citation type="journal article" date="2019" name="Int. J. Syst. Evol. Microbiol.">
        <title>The Global Catalogue of Microorganisms (GCM) 10K type strain sequencing project: providing services to taxonomists for standard genome sequencing and annotation.</title>
        <authorList>
            <consortium name="The Broad Institute Genomics Platform"/>
            <consortium name="The Broad Institute Genome Sequencing Center for Infectious Disease"/>
            <person name="Wu L."/>
            <person name="Ma J."/>
        </authorList>
    </citation>
    <scope>NUCLEOTIDE SEQUENCE [LARGE SCALE GENOMIC DNA]</scope>
    <source>
        <strain evidence="6 7">JCM 16014</strain>
    </source>
</reference>
<evidence type="ECO:0000256" key="2">
    <source>
        <dbReference type="SAM" id="SignalP"/>
    </source>
</evidence>
<sequence length="1024" mass="103762">MLSPMRLLARLRSLSTVVICAATALAGFGLAAAPAHADPPAPPQVGDIGVFYADHGLGNSAVFGPDGNIWGETTYFDYSAGIGPNGIEVFSPTTRSVVARYEVSGIVTALVSGPDSSVWFTQTRIGPNGAQSELGEISMSGVITEHALPPSAGNQLLGIAPDAAGNVWFLAGANYTANSLGYVGFIAPGGAVTMYGLPAELGSTSVGNELIAGANGDMWFTGSFLVDNTVQVKVAMVTPAGAVTAYDIPGLATIGGPSGIVMGSDGDPWFTFSGGVHAGGPQDGHYVGTLTSEGMRYYAMPAGFNQYGLAEATDGNVYVAGYLNGSDKVAAVAVTPTGQEFEFSGTDTLLPMTTFAAPDGNIWMADGDTFGELTITKPYSTTLTLVPDVNPSAYGQDGNLVAHLAPVQPGAPPATGTVTFTLTTDGSVLGTEPVVDNAAALPLAALPFESIGIGVFDDRVVATYNGDADYGPETTTQQTQTVTINAAKLSLASTANPSATGQDVHITATLAGQGGGQPATGCCAIAFTVDGGNYNVPLTNGTAVLDLPSLSTGSHAVTATFHGFYGFGSDSASMTQTVRVVDPCPCTVFPDTSTPAAVDAGDGSAVELGVKVRVAAAGNISGVRFYKSAANTGSHIGSLWASNGTLLATGTFANETATGWQTLTFANPVPVKPGTTYIASYYAPNGHYSADGAYFATSGAGTGPITALADSDSGGGAGSGDGVYAYGPASAFPAFTWNATNYWVDAVFDTAGVPSSPPTVTATTPAASATGVASTSAVSAKFSGPIDPATLNFTLMDASGAAVPATAAYDAATTTATLTPSTQLPFNTGFTASVQAADPWGQAMSAAVTWSFTTGTTPPSYTCPCSLFAPTDTPAVANSGDGNSVELGTRFTSAVNGTITGVRFYKGSQNTGTHTGSLWTEDGNQLATGTFTDETADGWQTLTFANPVAITAGITYVASYHAPNGNYSYNLRYFAYPHTTYPLTAPFGNQPPGNGVYAYGSASAYPGQFSGGSNYWVDVIFQAS</sequence>
<dbReference type="EMBL" id="BAAAQN010000048">
    <property type="protein sequence ID" value="GAA2049844.1"/>
    <property type="molecule type" value="Genomic_DNA"/>
</dbReference>
<dbReference type="InterPro" id="IPR032109">
    <property type="entry name" value="Big_3_5"/>
</dbReference>
<dbReference type="InterPro" id="IPR032812">
    <property type="entry name" value="SbsA_Ig"/>
</dbReference>
<proteinExistence type="predicted"/>
<feature type="domain" description="DUF4082" evidence="4">
    <location>
        <begin position="593"/>
        <end position="744"/>
    </location>
</feature>
<organism evidence="6 7">
    <name type="scientific">Catenulispora yoronensis</name>
    <dbReference type="NCBI Taxonomy" id="450799"/>
    <lineage>
        <taxon>Bacteria</taxon>
        <taxon>Bacillati</taxon>
        <taxon>Actinomycetota</taxon>
        <taxon>Actinomycetes</taxon>
        <taxon>Catenulisporales</taxon>
        <taxon>Catenulisporaceae</taxon>
        <taxon>Catenulispora</taxon>
    </lineage>
</organism>
<dbReference type="Proteomes" id="UP001500751">
    <property type="component" value="Unassembled WGS sequence"/>
</dbReference>
<feature type="chain" id="PRO_5047319511" description="DUF4082 domain-containing protein" evidence="2">
    <location>
        <begin position="38"/>
        <end position="1024"/>
    </location>
</feature>
<dbReference type="SUPFAM" id="SSF63829">
    <property type="entry name" value="Calcium-dependent phosphotriesterase"/>
    <property type="match status" value="1"/>
</dbReference>
<evidence type="ECO:0000313" key="6">
    <source>
        <dbReference type="EMBL" id="GAA2049844.1"/>
    </source>
</evidence>
<evidence type="ECO:0000313" key="7">
    <source>
        <dbReference type="Proteomes" id="UP001500751"/>
    </source>
</evidence>
<feature type="signal peptide" evidence="2">
    <location>
        <begin position="1"/>
        <end position="37"/>
    </location>
</feature>
<evidence type="ECO:0000259" key="5">
    <source>
        <dbReference type="Pfam" id="PF16640"/>
    </source>
</evidence>
<name>A0ABN2V2P4_9ACTN</name>
<feature type="domain" description="SbsA Ig-like" evidence="3">
    <location>
        <begin position="756"/>
        <end position="854"/>
    </location>
</feature>
<evidence type="ECO:0000256" key="1">
    <source>
        <dbReference type="ARBA" id="ARBA00022729"/>
    </source>
</evidence>
<dbReference type="Gene3D" id="2.60.40.1220">
    <property type="match status" value="1"/>
</dbReference>
<dbReference type="Pfam" id="PF24684">
    <property type="entry name" value="Vgb_lyase"/>
    <property type="match status" value="1"/>
</dbReference>
<comment type="caution">
    <text evidence="6">The sequence shown here is derived from an EMBL/GenBank/DDBJ whole genome shotgun (WGS) entry which is preliminary data.</text>
</comment>
<keyword evidence="1 2" id="KW-0732">Signal</keyword>